<protein>
    <submittedName>
        <fullName evidence="2">Uncharacterized protein</fullName>
    </submittedName>
</protein>
<proteinExistence type="predicted"/>
<dbReference type="EMBL" id="JABEBT010000160">
    <property type="protein sequence ID" value="KAF7627228.1"/>
    <property type="molecule type" value="Genomic_DNA"/>
</dbReference>
<keyword evidence="1" id="KW-0812">Transmembrane</keyword>
<evidence type="ECO:0000313" key="3">
    <source>
        <dbReference type="Proteomes" id="UP000605970"/>
    </source>
</evidence>
<dbReference type="AlphaFoldDB" id="A0A8S9Z976"/>
<gene>
    <name evidence="2" type="ORF">Mgra_00009481</name>
</gene>
<organism evidence="2 3">
    <name type="scientific">Meloidogyne graminicola</name>
    <dbReference type="NCBI Taxonomy" id="189291"/>
    <lineage>
        <taxon>Eukaryota</taxon>
        <taxon>Metazoa</taxon>
        <taxon>Ecdysozoa</taxon>
        <taxon>Nematoda</taxon>
        <taxon>Chromadorea</taxon>
        <taxon>Rhabditida</taxon>
        <taxon>Tylenchina</taxon>
        <taxon>Tylenchomorpha</taxon>
        <taxon>Tylenchoidea</taxon>
        <taxon>Meloidogynidae</taxon>
        <taxon>Meloidogyninae</taxon>
        <taxon>Meloidogyne</taxon>
    </lineage>
</organism>
<keyword evidence="1" id="KW-0472">Membrane</keyword>
<evidence type="ECO:0000256" key="1">
    <source>
        <dbReference type="SAM" id="Phobius"/>
    </source>
</evidence>
<keyword evidence="1" id="KW-1133">Transmembrane helix</keyword>
<dbReference type="Proteomes" id="UP000605970">
    <property type="component" value="Unassembled WGS sequence"/>
</dbReference>
<keyword evidence="3" id="KW-1185">Reference proteome</keyword>
<sequence>MKKYPKAKKMRLIFISKILLNFNLICSFIILLIINKIYANPNNERPTTLVPITKGKFYCST</sequence>
<comment type="caution">
    <text evidence="2">The sequence shown here is derived from an EMBL/GenBank/DDBJ whole genome shotgun (WGS) entry which is preliminary data.</text>
</comment>
<evidence type="ECO:0000313" key="2">
    <source>
        <dbReference type="EMBL" id="KAF7627228.1"/>
    </source>
</evidence>
<feature type="transmembrane region" description="Helical" evidence="1">
    <location>
        <begin position="12"/>
        <end position="34"/>
    </location>
</feature>
<name>A0A8S9Z976_9BILA</name>
<reference evidence="2" key="1">
    <citation type="journal article" date="2020" name="Ecol. Evol.">
        <title>Genome structure and content of the rice root-knot nematode (Meloidogyne graminicola).</title>
        <authorList>
            <person name="Phan N.T."/>
            <person name="Danchin E.G.J."/>
            <person name="Klopp C."/>
            <person name="Perfus-Barbeoch L."/>
            <person name="Kozlowski D.K."/>
            <person name="Koutsovoulos G.D."/>
            <person name="Lopez-Roques C."/>
            <person name="Bouchez O."/>
            <person name="Zahm M."/>
            <person name="Besnard G."/>
            <person name="Bellafiore S."/>
        </authorList>
    </citation>
    <scope>NUCLEOTIDE SEQUENCE</scope>
    <source>
        <strain evidence="2">VN-18</strain>
    </source>
</reference>
<accession>A0A8S9Z976</accession>